<dbReference type="Proteomes" id="UP001162483">
    <property type="component" value="Unassembled WGS sequence"/>
</dbReference>
<comment type="caution">
    <text evidence="2">The sequence shown here is derived from an EMBL/GenBank/DDBJ whole genome shotgun (WGS) entry which is preliminary data.</text>
</comment>
<dbReference type="EMBL" id="CATNWA010018120">
    <property type="protein sequence ID" value="CAI9605422.1"/>
    <property type="molecule type" value="Genomic_DNA"/>
</dbReference>
<accession>A0ABN9GB09</accession>
<dbReference type="InterPro" id="IPR046350">
    <property type="entry name" value="Cystatin_sf"/>
</dbReference>
<feature type="non-terminal residue" evidence="2">
    <location>
        <position position="162"/>
    </location>
</feature>
<feature type="non-terminal residue" evidence="2">
    <location>
        <position position="1"/>
    </location>
</feature>
<evidence type="ECO:0000256" key="1">
    <source>
        <dbReference type="SAM" id="SignalP"/>
    </source>
</evidence>
<name>A0ABN9GB09_9NEOB</name>
<protein>
    <submittedName>
        <fullName evidence="2">Uncharacterized protein</fullName>
    </submittedName>
</protein>
<dbReference type="SUPFAM" id="SSF54403">
    <property type="entry name" value="Cystatin/monellin"/>
    <property type="match status" value="1"/>
</dbReference>
<evidence type="ECO:0000313" key="3">
    <source>
        <dbReference type="Proteomes" id="UP001162483"/>
    </source>
</evidence>
<evidence type="ECO:0000313" key="2">
    <source>
        <dbReference type="EMBL" id="CAI9605422.1"/>
    </source>
</evidence>
<dbReference type="Gene3D" id="3.10.450.10">
    <property type="match status" value="1"/>
</dbReference>
<proteinExistence type="predicted"/>
<gene>
    <name evidence="2" type="ORF">SPARVUS_LOCUS13597633</name>
</gene>
<feature type="chain" id="PRO_5046295074" evidence="1">
    <location>
        <begin position="19"/>
        <end position="162"/>
    </location>
</feature>
<feature type="signal peptide" evidence="1">
    <location>
        <begin position="1"/>
        <end position="18"/>
    </location>
</feature>
<keyword evidence="3" id="KW-1185">Reference proteome</keyword>
<organism evidence="2 3">
    <name type="scientific">Staurois parvus</name>
    <dbReference type="NCBI Taxonomy" id="386267"/>
    <lineage>
        <taxon>Eukaryota</taxon>
        <taxon>Metazoa</taxon>
        <taxon>Chordata</taxon>
        <taxon>Craniata</taxon>
        <taxon>Vertebrata</taxon>
        <taxon>Euteleostomi</taxon>
        <taxon>Amphibia</taxon>
        <taxon>Batrachia</taxon>
        <taxon>Anura</taxon>
        <taxon>Neobatrachia</taxon>
        <taxon>Ranoidea</taxon>
        <taxon>Ranidae</taxon>
        <taxon>Staurois</taxon>
    </lineage>
</organism>
<keyword evidence="1" id="KW-0732">Signal</keyword>
<dbReference type="Pfam" id="PF00666">
    <property type="entry name" value="Cathelicidins"/>
    <property type="match status" value="1"/>
</dbReference>
<sequence length="162" mass="18314">GGLAVVWLWHSPISVTLAHSQSSDQEGRITEARDLYNQRGGWLLLYFYKPLVDLPAIPIQIFSQEETKDQILRFGIMETRCLKAGGGDAAQCEFKPDGEVKICDLNLRATGKENLQCDNITRISRMRRPGRRPGRPPAYPAFQVLTTPLDLYRAEKSWPSLN</sequence>
<reference evidence="2" key="1">
    <citation type="submission" date="2023-05" db="EMBL/GenBank/DDBJ databases">
        <authorList>
            <person name="Stuckert A."/>
        </authorList>
    </citation>
    <scope>NUCLEOTIDE SEQUENCE</scope>
</reference>